<feature type="repeat" description="TPR" evidence="3">
    <location>
        <begin position="190"/>
        <end position="223"/>
    </location>
</feature>
<dbReference type="PROSITE" id="PS50005">
    <property type="entry name" value="TPR"/>
    <property type="match status" value="4"/>
</dbReference>
<keyword evidence="2" id="KW-0325">Glycoprotein</keyword>
<evidence type="ECO:0000256" key="1">
    <source>
        <dbReference type="ARBA" id="ARBA00022679"/>
    </source>
</evidence>
<dbReference type="SUPFAM" id="SSF48452">
    <property type="entry name" value="TPR-like"/>
    <property type="match status" value="1"/>
</dbReference>
<feature type="repeat" description="TPR" evidence="3">
    <location>
        <begin position="73"/>
        <end position="106"/>
    </location>
</feature>
<evidence type="ECO:0000256" key="3">
    <source>
        <dbReference type="PROSITE-ProRule" id="PRU00339"/>
    </source>
</evidence>
<evidence type="ECO:0000259" key="4">
    <source>
        <dbReference type="Pfam" id="PF00685"/>
    </source>
</evidence>
<evidence type="ECO:0000313" key="6">
    <source>
        <dbReference type="Proteomes" id="UP000767446"/>
    </source>
</evidence>
<comment type="caution">
    <text evidence="5">The sequence shown here is derived from an EMBL/GenBank/DDBJ whole genome shotgun (WGS) entry which is preliminary data.</text>
</comment>
<dbReference type="GO" id="GO:0008146">
    <property type="term" value="F:sulfotransferase activity"/>
    <property type="evidence" value="ECO:0007669"/>
    <property type="project" value="InterPro"/>
</dbReference>
<dbReference type="InterPro" id="IPR037359">
    <property type="entry name" value="NST/OST"/>
</dbReference>
<dbReference type="InterPro" id="IPR011990">
    <property type="entry name" value="TPR-like_helical_dom_sf"/>
</dbReference>
<protein>
    <submittedName>
        <fullName evidence="5">Tetratricopeptide repeat protein</fullName>
    </submittedName>
</protein>
<dbReference type="PANTHER" id="PTHR10605">
    <property type="entry name" value="HEPARAN SULFATE SULFOTRANSFERASE"/>
    <property type="match status" value="1"/>
</dbReference>
<feature type="repeat" description="TPR" evidence="3">
    <location>
        <begin position="224"/>
        <end position="257"/>
    </location>
</feature>
<gene>
    <name evidence="5" type="ORF">DSM107014_05455</name>
</gene>
<dbReference type="Proteomes" id="UP000767446">
    <property type="component" value="Unassembled WGS sequence"/>
</dbReference>
<accession>A0A941GUK1</accession>
<keyword evidence="3" id="KW-0802">TPR repeat</keyword>
<name>A0A941GUK1_9CHRO</name>
<organism evidence="5 6">
    <name type="scientific">Gomphosphaeria aponina SAG 52.96 = DSM 107014</name>
    <dbReference type="NCBI Taxonomy" id="1521640"/>
    <lineage>
        <taxon>Bacteria</taxon>
        <taxon>Bacillati</taxon>
        <taxon>Cyanobacteriota</taxon>
        <taxon>Cyanophyceae</taxon>
        <taxon>Oscillatoriophycideae</taxon>
        <taxon>Chroococcales</taxon>
        <taxon>Gomphosphaeriaceae</taxon>
        <taxon>Gomphosphaeria</taxon>
    </lineage>
</organism>
<dbReference type="AlphaFoldDB" id="A0A941GUK1"/>
<dbReference type="PANTHER" id="PTHR10605:SF56">
    <property type="entry name" value="BIFUNCTIONAL HEPARAN SULFATE N-DEACETYLASE_N-SULFOTRANSFERASE"/>
    <property type="match status" value="1"/>
</dbReference>
<sequence length="611" mass="71619">MKKYLEIAREMQKKGNVQMAIVNYQKAIVEQPEQPALVYHQLGDLLRKNGQLEEAIAAYQKAIASKPVDPDCVPALYNLAEIYEQKKELEKELEYRHKLVELKPQNLRFFNKIKSAYLKNSLEKNDLAVVFSYYNDLLCLKAIEYLQPDVLEKVNLDFGKEIIKISTRKGQFEEAVRLFKTMSNKYPDNYVIHYCIGKVLAKQDKFEQAIICYQKAIEIKPDFYQAFFELGKVFQEKADWDDAFLCFTKCLQIDSKYKDVYLRLKPRNSAQWETTKKLFQHAIEQIELSDSPNLPRGGLAPLISVIFAQQLEKHNETAAAIACYQNSIYNQLKISKPEFVREYWDTGNVKLLPPNFMMLSIGKCGTTALYDYAIQHPQILPAIIKEPMYLNLLLPKFKKIEKNQDWSLLNANKEIYLAHFPPRPTSNTYITGEASTTSIFPGIERIIFNWFPNIKIISILRNPIKRLISAYNFRIKNEQRSLEEVIKLELEQLEGMKEITQINELMKQKQLSHYLLPGIYISVLKRWIDIFPREQFLILSNEDLAKDPAKVMKQVFDFLEVPNYNQFSNYIPKNVGRYPQVIDEKLLSRLSEFYKPHNQRLEEFLGMKFDW</sequence>
<dbReference type="Pfam" id="PF00685">
    <property type="entry name" value="Sulfotransfer_1"/>
    <property type="match status" value="1"/>
</dbReference>
<dbReference type="SUPFAM" id="SSF52540">
    <property type="entry name" value="P-loop containing nucleoside triphosphate hydrolases"/>
    <property type="match status" value="1"/>
</dbReference>
<dbReference type="InterPro" id="IPR027417">
    <property type="entry name" value="P-loop_NTPase"/>
</dbReference>
<reference evidence="5" key="1">
    <citation type="submission" date="2021-02" db="EMBL/GenBank/DDBJ databases">
        <title>Metagenome analyses of Stigonema ocellatum DSM 106950, Chlorogloea purpurea SAG 13.99 and Gomphosphaeria aponina DSM 107014.</title>
        <authorList>
            <person name="Marter P."/>
            <person name="Huang S."/>
        </authorList>
    </citation>
    <scope>NUCLEOTIDE SEQUENCE</scope>
    <source>
        <strain evidence="5">JP213</strain>
    </source>
</reference>
<evidence type="ECO:0000256" key="2">
    <source>
        <dbReference type="ARBA" id="ARBA00023180"/>
    </source>
</evidence>
<dbReference type="Pfam" id="PF13432">
    <property type="entry name" value="TPR_16"/>
    <property type="match status" value="1"/>
</dbReference>
<dbReference type="InterPro" id="IPR000863">
    <property type="entry name" value="Sulfotransferase_dom"/>
</dbReference>
<proteinExistence type="predicted"/>
<feature type="repeat" description="TPR" evidence="3">
    <location>
        <begin position="36"/>
        <end position="69"/>
    </location>
</feature>
<dbReference type="InterPro" id="IPR019734">
    <property type="entry name" value="TPR_rpt"/>
</dbReference>
<evidence type="ECO:0000313" key="5">
    <source>
        <dbReference type="EMBL" id="MBR8827343.1"/>
    </source>
</evidence>
<dbReference type="Pfam" id="PF00515">
    <property type="entry name" value="TPR_1"/>
    <property type="match status" value="1"/>
</dbReference>
<feature type="domain" description="Sulfotransferase" evidence="4">
    <location>
        <begin position="354"/>
        <end position="563"/>
    </location>
</feature>
<dbReference type="Gene3D" id="1.25.40.10">
    <property type="entry name" value="Tetratricopeptide repeat domain"/>
    <property type="match status" value="3"/>
</dbReference>
<dbReference type="SMART" id="SM00028">
    <property type="entry name" value="TPR"/>
    <property type="match status" value="5"/>
</dbReference>
<dbReference type="EMBL" id="JADQBC010000027">
    <property type="protein sequence ID" value="MBR8827343.1"/>
    <property type="molecule type" value="Genomic_DNA"/>
</dbReference>
<keyword evidence="1" id="KW-0808">Transferase</keyword>
<dbReference type="Gene3D" id="3.40.50.300">
    <property type="entry name" value="P-loop containing nucleotide triphosphate hydrolases"/>
    <property type="match status" value="1"/>
</dbReference>
<dbReference type="PROSITE" id="PS50293">
    <property type="entry name" value="TPR_REGION"/>
    <property type="match status" value="1"/>
</dbReference>